<name>A0A1Q9E7K5_SYMMI</name>
<dbReference type="Proteomes" id="UP000186817">
    <property type="component" value="Unassembled WGS sequence"/>
</dbReference>
<evidence type="ECO:0000259" key="4">
    <source>
        <dbReference type="PROSITE" id="PS50053"/>
    </source>
</evidence>
<proteinExistence type="predicted"/>
<dbReference type="PROSITE" id="PS50088">
    <property type="entry name" value="ANK_REPEAT"/>
    <property type="match status" value="3"/>
</dbReference>
<dbReference type="AlphaFoldDB" id="A0A1Q9E7K5"/>
<dbReference type="InterPro" id="IPR036770">
    <property type="entry name" value="Ankyrin_rpt-contain_sf"/>
</dbReference>
<dbReference type="InterPro" id="IPR002110">
    <property type="entry name" value="Ankyrin_rpt"/>
</dbReference>
<dbReference type="PANTHER" id="PTHR24173:SF83">
    <property type="entry name" value="SOCS BOX DOMAIN-CONTAINING PROTEIN"/>
    <property type="match status" value="1"/>
</dbReference>
<gene>
    <name evidence="5" type="primary">ANKRD17</name>
    <name evidence="5" type="ORF">AK812_SmicGene13640</name>
</gene>
<dbReference type="Pfam" id="PF12796">
    <property type="entry name" value="Ank_2"/>
    <property type="match status" value="2"/>
</dbReference>
<keyword evidence="6" id="KW-1185">Reference proteome</keyword>
<feature type="domain" description="Ubiquitin-like" evidence="4">
    <location>
        <begin position="346"/>
        <end position="396"/>
    </location>
</feature>
<dbReference type="InterPro" id="IPR029071">
    <property type="entry name" value="Ubiquitin-like_domsf"/>
</dbReference>
<dbReference type="PANTHER" id="PTHR24173">
    <property type="entry name" value="ANKYRIN REPEAT CONTAINING"/>
    <property type="match status" value="1"/>
</dbReference>
<evidence type="ECO:0000256" key="1">
    <source>
        <dbReference type="ARBA" id="ARBA00022737"/>
    </source>
</evidence>
<dbReference type="InterPro" id="IPR027417">
    <property type="entry name" value="P-loop_NTPase"/>
</dbReference>
<dbReference type="OrthoDB" id="313274at2759"/>
<accession>A0A1Q9E7K5</accession>
<dbReference type="Gene3D" id="1.25.40.20">
    <property type="entry name" value="Ankyrin repeat-containing domain"/>
    <property type="match status" value="2"/>
</dbReference>
<dbReference type="SUPFAM" id="SSF48403">
    <property type="entry name" value="Ankyrin repeat"/>
    <property type="match status" value="1"/>
</dbReference>
<evidence type="ECO:0000256" key="2">
    <source>
        <dbReference type="ARBA" id="ARBA00023043"/>
    </source>
</evidence>
<feature type="repeat" description="ANK" evidence="3">
    <location>
        <begin position="500"/>
        <end position="532"/>
    </location>
</feature>
<dbReference type="CDD" id="cd17039">
    <property type="entry name" value="Ubl_ubiquitin_like"/>
    <property type="match status" value="1"/>
</dbReference>
<comment type="caution">
    <text evidence="5">The sequence shown here is derived from an EMBL/GenBank/DDBJ whole genome shotgun (WGS) entry which is preliminary data.</text>
</comment>
<dbReference type="InterPro" id="IPR000626">
    <property type="entry name" value="Ubiquitin-like_dom"/>
</dbReference>
<dbReference type="PROSITE" id="PS50053">
    <property type="entry name" value="UBIQUITIN_2"/>
    <property type="match status" value="1"/>
</dbReference>
<dbReference type="SMART" id="SM00248">
    <property type="entry name" value="ANK"/>
    <property type="match status" value="4"/>
</dbReference>
<keyword evidence="2 3" id="KW-0040">ANK repeat</keyword>
<dbReference type="SUPFAM" id="SSF52540">
    <property type="entry name" value="P-loop containing nucleoside triphosphate hydrolases"/>
    <property type="match status" value="1"/>
</dbReference>
<feature type="repeat" description="ANK" evidence="3">
    <location>
        <begin position="467"/>
        <end position="495"/>
    </location>
</feature>
<sequence>MGNDLGKFGAGVVAGVAGVALTGQCLAPEPHKAPEKAPQKEEREELQALHKPTDYDCIILMTSLADFAMKKRIWLLRSISFDFDPQECQDVRIISVVGLFGKGKTFLLNKLFGLRLPSGKTQVTQGLSCVYLKERRMLLIDSPGVQSTVSYRSDSIDRVVDAQTTKAFLFELVSQLSDHIMFVVSDFTQAQEGAPYLEVLIEYQAFQVTFVLLEQDDADDAEQEETQQPKNGLSPACGAMVSFVLRLVKACGDSAWKAKQARNVRPQEDQLLVVPAPLPSTSASSDLRWAMVTGCNVYPDRSLSSKAVGPILSEKLGEVCGIFQTRRTRRTLDPAWAPMLRVWWASGEQVAAIPVEELSTVRALKRHLQGLCGLPRFRHRLLHGGRNLDDGMVLESPLDLQLVLLSLIDASDFQQEELEDAISGGSAAQVEAILQRPQAAAGGHLEIVRLLVEAKAEPDAQEKRIAGDPTPLMLACFSGRIEVLRFLLEAGASPDRCCEENVSSLFVAANVGHLEVVRLLLGARADMDPKDLLGRTPLWTACAKGHTQIVAMLLKAGADKEVRDCYGRTPLWAACKNGRDATTCA</sequence>
<evidence type="ECO:0000256" key="3">
    <source>
        <dbReference type="PROSITE-ProRule" id="PRU00023"/>
    </source>
</evidence>
<dbReference type="EMBL" id="LSRX01000237">
    <property type="protein sequence ID" value="OLQ03400.1"/>
    <property type="molecule type" value="Genomic_DNA"/>
</dbReference>
<dbReference type="Pfam" id="PF01926">
    <property type="entry name" value="MMR_HSR1"/>
    <property type="match status" value="1"/>
</dbReference>
<keyword evidence="1" id="KW-0677">Repeat</keyword>
<dbReference type="InterPro" id="IPR006073">
    <property type="entry name" value="GTP-bd"/>
</dbReference>
<feature type="repeat" description="ANK" evidence="3">
    <location>
        <begin position="533"/>
        <end position="565"/>
    </location>
</feature>
<evidence type="ECO:0000313" key="6">
    <source>
        <dbReference type="Proteomes" id="UP000186817"/>
    </source>
</evidence>
<dbReference type="Gene3D" id="3.40.50.300">
    <property type="entry name" value="P-loop containing nucleotide triphosphate hydrolases"/>
    <property type="match status" value="1"/>
</dbReference>
<reference evidence="5 6" key="1">
    <citation type="submission" date="2016-02" db="EMBL/GenBank/DDBJ databases">
        <title>Genome analysis of coral dinoflagellate symbionts highlights evolutionary adaptations to a symbiotic lifestyle.</title>
        <authorList>
            <person name="Aranda M."/>
            <person name="Li Y."/>
            <person name="Liew Y.J."/>
            <person name="Baumgarten S."/>
            <person name="Simakov O."/>
            <person name="Wilson M."/>
            <person name="Piel J."/>
            <person name="Ashoor H."/>
            <person name="Bougouffa S."/>
            <person name="Bajic V.B."/>
            <person name="Ryu T."/>
            <person name="Ravasi T."/>
            <person name="Bayer T."/>
            <person name="Micklem G."/>
            <person name="Kim H."/>
            <person name="Bhak J."/>
            <person name="Lajeunesse T.C."/>
            <person name="Voolstra C.R."/>
        </authorList>
    </citation>
    <scope>NUCLEOTIDE SEQUENCE [LARGE SCALE GENOMIC DNA]</scope>
    <source>
        <strain evidence="5 6">CCMP2467</strain>
    </source>
</reference>
<dbReference type="GO" id="GO:0005525">
    <property type="term" value="F:GTP binding"/>
    <property type="evidence" value="ECO:0007669"/>
    <property type="project" value="InterPro"/>
</dbReference>
<protein>
    <submittedName>
        <fullName evidence="5">Ankyrin repeat domain-containing protein 17</fullName>
    </submittedName>
</protein>
<dbReference type="SMART" id="SM00213">
    <property type="entry name" value="UBQ"/>
    <property type="match status" value="1"/>
</dbReference>
<organism evidence="5 6">
    <name type="scientific">Symbiodinium microadriaticum</name>
    <name type="common">Dinoflagellate</name>
    <name type="synonym">Zooxanthella microadriatica</name>
    <dbReference type="NCBI Taxonomy" id="2951"/>
    <lineage>
        <taxon>Eukaryota</taxon>
        <taxon>Sar</taxon>
        <taxon>Alveolata</taxon>
        <taxon>Dinophyceae</taxon>
        <taxon>Suessiales</taxon>
        <taxon>Symbiodiniaceae</taxon>
        <taxon>Symbiodinium</taxon>
    </lineage>
</organism>
<dbReference type="SUPFAM" id="SSF54236">
    <property type="entry name" value="Ubiquitin-like"/>
    <property type="match status" value="1"/>
</dbReference>
<evidence type="ECO:0000313" key="5">
    <source>
        <dbReference type="EMBL" id="OLQ03400.1"/>
    </source>
</evidence>
<dbReference type="PROSITE" id="PS50297">
    <property type="entry name" value="ANK_REP_REGION"/>
    <property type="match status" value="3"/>
</dbReference>